<dbReference type="Proteomes" id="UP001595548">
    <property type="component" value="Unassembled WGS sequence"/>
</dbReference>
<feature type="domain" description="Alginate lyase 2" evidence="2">
    <location>
        <begin position="59"/>
        <end position="236"/>
    </location>
</feature>
<dbReference type="SUPFAM" id="SSF49899">
    <property type="entry name" value="Concanavalin A-like lectins/glucanases"/>
    <property type="match status" value="1"/>
</dbReference>
<protein>
    <submittedName>
        <fullName evidence="3">Polysaccharide lyase family 7 protein</fullName>
    </submittedName>
</protein>
<keyword evidence="3" id="KW-0456">Lyase</keyword>
<dbReference type="GO" id="GO:0016829">
    <property type="term" value="F:lyase activity"/>
    <property type="evidence" value="ECO:0007669"/>
    <property type="project" value="UniProtKB-KW"/>
</dbReference>
<comment type="caution">
    <text evidence="3">The sequence shown here is derived from an EMBL/GenBank/DDBJ whole genome shotgun (WGS) entry which is preliminary data.</text>
</comment>
<keyword evidence="4" id="KW-1185">Reference proteome</keyword>
<feature type="chain" id="PRO_5046201798" evidence="1">
    <location>
        <begin position="30"/>
        <end position="238"/>
    </location>
</feature>
<name>A0ABV7HK00_9GAMM</name>
<organism evidence="3 4">
    <name type="scientific">Gilvimarinus japonicus</name>
    <dbReference type="NCBI Taxonomy" id="1796469"/>
    <lineage>
        <taxon>Bacteria</taxon>
        <taxon>Pseudomonadati</taxon>
        <taxon>Pseudomonadota</taxon>
        <taxon>Gammaproteobacteria</taxon>
        <taxon>Cellvibrionales</taxon>
        <taxon>Cellvibrionaceae</taxon>
        <taxon>Gilvimarinus</taxon>
    </lineage>
</organism>
<evidence type="ECO:0000256" key="1">
    <source>
        <dbReference type="SAM" id="SignalP"/>
    </source>
</evidence>
<dbReference type="EMBL" id="JBHRTL010000004">
    <property type="protein sequence ID" value="MFC3154204.1"/>
    <property type="molecule type" value="Genomic_DNA"/>
</dbReference>
<sequence>MPKKSALKKTLAVLSTSMLGLTLANSAMSCSSASFNWSSEWDSEFTSGNYKSLQYPRTSTCISGSSLNNRKVNGHFFQQDGHAVFDNDDGDDGRTEIRSQNMSGSHSAFEARFQFEGASLSTRQYTVGQMFGEGYGPIIRMEQSFGKFRAVVKPDPNGSSQKYGEINVNRGTWYTYKMVRSGNTAKVWINGNEVTPNGGVDISDYDQDKTYYKAGCYMNNSTQANGCRAKFDKIKYNR</sequence>
<dbReference type="Gene3D" id="2.60.120.200">
    <property type="match status" value="1"/>
</dbReference>
<evidence type="ECO:0000313" key="3">
    <source>
        <dbReference type="EMBL" id="MFC3154204.1"/>
    </source>
</evidence>
<feature type="signal peptide" evidence="1">
    <location>
        <begin position="1"/>
        <end position="29"/>
    </location>
</feature>
<accession>A0ABV7HK00</accession>
<evidence type="ECO:0000313" key="4">
    <source>
        <dbReference type="Proteomes" id="UP001595548"/>
    </source>
</evidence>
<dbReference type="InterPro" id="IPR014895">
    <property type="entry name" value="Alginate_lyase_2"/>
</dbReference>
<dbReference type="InterPro" id="IPR013320">
    <property type="entry name" value="ConA-like_dom_sf"/>
</dbReference>
<reference evidence="4" key="1">
    <citation type="journal article" date="2019" name="Int. J. Syst. Evol. Microbiol.">
        <title>The Global Catalogue of Microorganisms (GCM) 10K type strain sequencing project: providing services to taxonomists for standard genome sequencing and annotation.</title>
        <authorList>
            <consortium name="The Broad Institute Genomics Platform"/>
            <consortium name="The Broad Institute Genome Sequencing Center for Infectious Disease"/>
            <person name="Wu L."/>
            <person name="Ma J."/>
        </authorList>
    </citation>
    <scope>NUCLEOTIDE SEQUENCE [LARGE SCALE GENOMIC DNA]</scope>
    <source>
        <strain evidence="4">KCTC 52141</strain>
    </source>
</reference>
<evidence type="ECO:0000259" key="2">
    <source>
        <dbReference type="Pfam" id="PF08787"/>
    </source>
</evidence>
<proteinExistence type="predicted"/>
<dbReference type="RefSeq" id="WP_382414331.1">
    <property type="nucleotide sequence ID" value="NZ_AP031500.1"/>
</dbReference>
<dbReference type="Pfam" id="PF08787">
    <property type="entry name" value="Alginate_lyase2"/>
    <property type="match status" value="1"/>
</dbReference>
<gene>
    <name evidence="3" type="ORF">ACFOEB_03245</name>
</gene>
<keyword evidence="1" id="KW-0732">Signal</keyword>
<dbReference type="PROSITE" id="PS51257">
    <property type="entry name" value="PROKAR_LIPOPROTEIN"/>
    <property type="match status" value="1"/>
</dbReference>